<evidence type="ECO:0000313" key="2">
    <source>
        <dbReference type="Proteomes" id="UP000184267"/>
    </source>
</evidence>
<dbReference type="EMBL" id="MNAD01000894">
    <property type="protein sequence ID" value="OJT09620.1"/>
    <property type="molecule type" value="Genomic_DNA"/>
</dbReference>
<dbReference type="Proteomes" id="UP000184267">
    <property type="component" value="Unassembled WGS sequence"/>
</dbReference>
<keyword evidence="2" id="KW-1185">Reference proteome</keyword>
<accession>A0A1M2VPY4</accession>
<reference evidence="1 2" key="1">
    <citation type="submission" date="2016-10" db="EMBL/GenBank/DDBJ databases">
        <title>Genome sequence of the basidiomycete white-rot fungus Trametes pubescens.</title>
        <authorList>
            <person name="Makela M.R."/>
            <person name="Granchi Z."/>
            <person name="Peng M."/>
            <person name="De Vries R.P."/>
            <person name="Grigoriev I."/>
            <person name="Riley R."/>
            <person name="Hilden K."/>
        </authorList>
    </citation>
    <scope>NUCLEOTIDE SEQUENCE [LARGE SCALE GENOMIC DNA]</scope>
    <source>
        <strain evidence="1 2">FBCC735</strain>
    </source>
</reference>
<proteinExistence type="predicted"/>
<dbReference type="AlphaFoldDB" id="A0A1M2VPY4"/>
<sequence>MSVASTSATAKLIFLILPQAYICPARFLPKVPGSVPKVFPEEKPSGAAAELDVALEKAVGISRVIFHTSVTTERIQSQKPVDKQILGSSVLEDRLNPAYKLASTVGDPG</sequence>
<protein>
    <submittedName>
        <fullName evidence="1">Uncharacterized protein</fullName>
    </submittedName>
</protein>
<comment type="caution">
    <text evidence="1">The sequence shown here is derived from an EMBL/GenBank/DDBJ whole genome shotgun (WGS) entry which is preliminary data.</text>
</comment>
<evidence type="ECO:0000313" key="1">
    <source>
        <dbReference type="EMBL" id="OJT09620.1"/>
    </source>
</evidence>
<name>A0A1M2VPY4_TRAPU</name>
<organism evidence="1 2">
    <name type="scientific">Trametes pubescens</name>
    <name type="common">White-rot fungus</name>
    <dbReference type="NCBI Taxonomy" id="154538"/>
    <lineage>
        <taxon>Eukaryota</taxon>
        <taxon>Fungi</taxon>
        <taxon>Dikarya</taxon>
        <taxon>Basidiomycota</taxon>
        <taxon>Agaricomycotina</taxon>
        <taxon>Agaricomycetes</taxon>
        <taxon>Polyporales</taxon>
        <taxon>Polyporaceae</taxon>
        <taxon>Trametes</taxon>
    </lineage>
</organism>
<gene>
    <name evidence="1" type="ORF">TRAPUB_13873</name>
</gene>